<dbReference type="PANTHER" id="PTHR33336:SF3">
    <property type="entry name" value="ABM DOMAIN-CONTAINING PROTEIN"/>
    <property type="match status" value="1"/>
</dbReference>
<dbReference type="RefSeq" id="WP_109654577.1">
    <property type="nucleotide sequence ID" value="NZ_JACWLN010000014.1"/>
</dbReference>
<evidence type="ECO:0000313" key="5">
    <source>
        <dbReference type="Proteomes" id="UP000651837"/>
    </source>
</evidence>
<gene>
    <name evidence="2" type="ORF">HZY62_19825</name>
    <name evidence="3" type="ORF">LX92_04115</name>
</gene>
<feature type="domain" description="ABM" evidence="1">
    <location>
        <begin position="6"/>
        <end position="94"/>
    </location>
</feature>
<comment type="caution">
    <text evidence="3">The sequence shown here is derived from an EMBL/GenBank/DDBJ whole genome shotgun (WGS) entry which is preliminary data.</text>
</comment>
<dbReference type="InterPro" id="IPR011008">
    <property type="entry name" value="Dimeric_a/b-barrel"/>
</dbReference>
<reference evidence="3 4" key="1">
    <citation type="submission" date="2018-05" db="EMBL/GenBank/DDBJ databases">
        <title>Genomic Encyclopedia of Archaeal and Bacterial Type Strains, Phase II (KMG-II): from individual species to whole genera.</title>
        <authorList>
            <person name="Goeker M."/>
        </authorList>
    </citation>
    <scope>NUCLEOTIDE SEQUENCE [LARGE SCALE GENOMIC DNA]</scope>
    <source>
        <strain evidence="3 4">DSM 23514</strain>
    </source>
</reference>
<dbReference type="Proteomes" id="UP000651837">
    <property type="component" value="Unassembled WGS sequence"/>
</dbReference>
<protein>
    <submittedName>
        <fullName evidence="2">Antibiotic biosynthesis monooxygenase</fullName>
    </submittedName>
    <submittedName>
        <fullName evidence="3">Quinol monooxygenase YgiN</fullName>
    </submittedName>
</protein>
<dbReference type="OrthoDB" id="9806189at2"/>
<dbReference type="PANTHER" id="PTHR33336">
    <property type="entry name" value="QUINOL MONOOXYGENASE YGIN-RELATED"/>
    <property type="match status" value="1"/>
</dbReference>
<name>A0A316DRT4_9FLAO</name>
<evidence type="ECO:0000259" key="1">
    <source>
        <dbReference type="PROSITE" id="PS51725"/>
    </source>
</evidence>
<keyword evidence="3" id="KW-0560">Oxidoreductase</keyword>
<accession>A0A316DRT4</accession>
<dbReference type="InterPro" id="IPR050744">
    <property type="entry name" value="AI-2_Isomerase_LsrG"/>
</dbReference>
<evidence type="ECO:0000313" key="3">
    <source>
        <dbReference type="EMBL" id="PWK20172.1"/>
    </source>
</evidence>
<evidence type="ECO:0000313" key="4">
    <source>
        <dbReference type="Proteomes" id="UP000245667"/>
    </source>
</evidence>
<dbReference type="InterPro" id="IPR007138">
    <property type="entry name" value="ABM_dom"/>
</dbReference>
<dbReference type="AlphaFoldDB" id="A0A316DRT4"/>
<keyword evidence="5" id="KW-1185">Reference proteome</keyword>
<dbReference type="EMBL" id="QGGQ01000014">
    <property type="protein sequence ID" value="PWK20172.1"/>
    <property type="molecule type" value="Genomic_DNA"/>
</dbReference>
<keyword evidence="3" id="KW-0503">Monooxygenase</keyword>
<evidence type="ECO:0000313" key="2">
    <source>
        <dbReference type="EMBL" id="MBD1262856.1"/>
    </source>
</evidence>
<dbReference type="Pfam" id="PF03992">
    <property type="entry name" value="ABM"/>
    <property type="match status" value="1"/>
</dbReference>
<dbReference type="PROSITE" id="PS51725">
    <property type="entry name" value="ABM"/>
    <property type="match status" value="1"/>
</dbReference>
<dbReference type="SUPFAM" id="SSF54909">
    <property type="entry name" value="Dimeric alpha+beta barrel"/>
    <property type="match status" value="1"/>
</dbReference>
<dbReference type="GO" id="GO:0004497">
    <property type="term" value="F:monooxygenase activity"/>
    <property type="evidence" value="ECO:0007669"/>
    <property type="project" value="UniProtKB-KW"/>
</dbReference>
<proteinExistence type="predicted"/>
<dbReference type="Proteomes" id="UP000245667">
    <property type="component" value="Unassembled WGS sequence"/>
</dbReference>
<dbReference type="Gene3D" id="3.30.70.100">
    <property type="match status" value="1"/>
</dbReference>
<dbReference type="EMBL" id="JACWLN010000014">
    <property type="protein sequence ID" value="MBD1262856.1"/>
    <property type="molecule type" value="Genomic_DNA"/>
</dbReference>
<organism evidence="3 4">
    <name type="scientific">Maribacter polysiphoniae</name>
    <dbReference type="NCBI Taxonomy" id="429344"/>
    <lineage>
        <taxon>Bacteria</taxon>
        <taxon>Pseudomonadati</taxon>
        <taxon>Bacteroidota</taxon>
        <taxon>Flavobacteriia</taxon>
        <taxon>Flavobacteriales</taxon>
        <taxon>Flavobacteriaceae</taxon>
        <taxon>Maribacter</taxon>
    </lineage>
</organism>
<reference evidence="2 5" key="2">
    <citation type="submission" date="2020-07" db="EMBL/GenBank/DDBJ databases">
        <title>The draft genome sequence of Maribacter polysiphoniae KCTC 22021.</title>
        <authorList>
            <person name="Mu L."/>
        </authorList>
    </citation>
    <scope>NUCLEOTIDE SEQUENCE [LARGE SCALE GENOMIC DNA]</scope>
    <source>
        <strain evidence="2 5">KCTC 22021</strain>
    </source>
</reference>
<sequence>MKKQHLTIVARILVKEEHRESVKAELMKLLDVTRAEEGNISYDLHQDNENPNLFLFHERWVNQEYLQKHSQSAHFVQFQKATEGKLEDFTVHKMTEIEN</sequence>